<dbReference type="InterPro" id="IPR001002">
    <property type="entry name" value="Chitin-bd_1"/>
</dbReference>
<evidence type="ECO:0000256" key="3">
    <source>
        <dbReference type="ARBA" id="ARBA00023026"/>
    </source>
</evidence>
<evidence type="ECO:0000256" key="1">
    <source>
        <dbReference type="ARBA" id="ARBA00022669"/>
    </source>
</evidence>
<dbReference type="CDD" id="cd02851">
    <property type="entry name" value="E_set_GO_C"/>
    <property type="match status" value="1"/>
</dbReference>
<dbReference type="PROSITE" id="PS50941">
    <property type="entry name" value="CHIT_BIND_I_2"/>
    <property type="match status" value="1"/>
</dbReference>
<dbReference type="OrthoDB" id="2019572at2759"/>
<comment type="caution">
    <text evidence="4">Lacks conserved residue(s) required for the propagation of feature annotation.</text>
</comment>
<comment type="caution">
    <text evidence="6">The sequence shown here is derived from an EMBL/GenBank/DDBJ whole genome shotgun (WGS) entry which is preliminary data.</text>
</comment>
<feature type="disulfide bond" evidence="4">
    <location>
        <begin position="160"/>
        <end position="174"/>
    </location>
</feature>
<protein>
    <recommendedName>
        <fullName evidence="5">Chitin-binding type-1 domain-containing protein</fullName>
    </recommendedName>
</protein>
<dbReference type="AlphaFoldDB" id="A0A2B7XXE1"/>
<dbReference type="GO" id="GO:0008061">
    <property type="term" value="F:chitin binding"/>
    <property type="evidence" value="ECO:0007669"/>
    <property type="project" value="UniProtKB-UniRule"/>
</dbReference>
<dbReference type="Pfam" id="PF09118">
    <property type="entry name" value="GO-like_E_set"/>
    <property type="match status" value="1"/>
</dbReference>
<accession>A0A2B7XXE1</accession>
<keyword evidence="7" id="KW-1185">Reference proteome</keyword>
<dbReference type="PANTHER" id="PTHR32208:SF21">
    <property type="entry name" value="LOW QUALITY PROTEIN: ALDEHYDE OXIDASE GLOX-LIKE"/>
    <property type="match status" value="1"/>
</dbReference>
<dbReference type="InterPro" id="IPR013783">
    <property type="entry name" value="Ig-like_fold"/>
</dbReference>
<dbReference type="Proteomes" id="UP000224634">
    <property type="component" value="Unassembled WGS sequence"/>
</dbReference>
<feature type="domain" description="Chitin-binding type-1" evidence="5">
    <location>
        <begin position="140"/>
        <end position="185"/>
    </location>
</feature>
<evidence type="ECO:0000313" key="6">
    <source>
        <dbReference type="EMBL" id="PGH13292.1"/>
    </source>
</evidence>
<dbReference type="PANTHER" id="PTHR32208">
    <property type="entry name" value="SECRETED PROTEIN-RELATED"/>
    <property type="match status" value="1"/>
</dbReference>
<organism evidence="6 7">
    <name type="scientific">Polytolypa hystricis (strain UAMH7299)</name>
    <dbReference type="NCBI Taxonomy" id="1447883"/>
    <lineage>
        <taxon>Eukaryota</taxon>
        <taxon>Fungi</taxon>
        <taxon>Dikarya</taxon>
        <taxon>Ascomycota</taxon>
        <taxon>Pezizomycotina</taxon>
        <taxon>Eurotiomycetes</taxon>
        <taxon>Eurotiomycetidae</taxon>
        <taxon>Onygenales</taxon>
        <taxon>Onygenales incertae sedis</taxon>
        <taxon>Polytolypa</taxon>
    </lineage>
</organism>
<dbReference type="SUPFAM" id="SSF81296">
    <property type="entry name" value="E set domains"/>
    <property type="match status" value="1"/>
</dbReference>
<dbReference type="Pfam" id="PF00187">
    <property type="entry name" value="Chitin_bind_1"/>
    <property type="match status" value="1"/>
</dbReference>
<keyword evidence="3" id="KW-0843">Virulence</keyword>
<keyword evidence="4" id="KW-1015">Disulfide bond</keyword>
<dbReference type="InterPro" id="IPR009880">
    <property type="entry name" value="Glyoxal_oxidase_N"/>
</dbReference>
<dbReference type="SUPFAM" id="SSF57016">
    <property type="entry name" value="Plant lectins/antimicrobial peptides"/>
    <property type="match status" value="1"/>
</dbReference>
<dbReference type="InterPro" id="IPR037293">
    <property type="entry name" value="Gal_Oxidase_central_sf"/>
</dbReference>
<keyword evidence="1 4" id="KW-0147">Chitin-binding</keyword>
<dbReference type="Gene3D" id="2.60.40.10">
    <property type="entry name" value="Immunoglobulins"/>
    <property type="match status" value="1"/>
</dbReference>
<reference evidence="6 7" key="1">
    <citation type="submission" date="2017-10" db="EMBL/GenBank/DDBJ databases">
        <title>Comparative genomics in systemic dimorphic fungi from Ajellomycetaceae.</title>
        <authorList>
            <person name="Munoz J.F."/>
            <person name="Mcewen J.G."/>
            <person name="Clay O.K."/>
            <person name="Cuomo C.A."/>
        </authorList>
    </citation>
    <scope>NUCLEOTIDE SEQUENCE [LARGE SCALE GENOMIC DNA]</scope>
    <source>
        <strain evidence="6 7">UAMH7299</strain>
    </source>
</reference>
<dbReference type="SMART" id="SM00270">
    <property type="entry name" value="ChtBD1"/>
    <property type="match status" value="1"/>
</dbReference>
<dbReference type="STRING" id="1447883.A0A2B7XXE1"/>
<dbReference type="EMBL" id="PDNA01000106">
    <property type="protein sequence ID" value="PGH13292.1"/>
    <property type="molecule type" value="Genomic_DNA"/>
</dbReference>
<dbReference type="Pfam" id="PF07250">
    <property type="entry name" value="Glyoxal_oxid_N"/>
    <property type="match status" value="1"/>
</dbReference>
<keyword evidence="2" id="KW-0732">Signal</keyword>
<dbReference type="SUPFAM" id="SSF50965">
    <property type="entry name" value="Galactose oxidase, central domain"/>
    <property type="match status" value="1"/>
</dbReference>
<evidence type="ECO:0000256" key="4">
    <source>
        <dbReference type="PROSITE-ProRule" id="PRU00261"/>
    </source>
</evidence>
<dbReference type="InterPro" id="IPR015202">
    <property type="entry name" value="GO-like_E_set"/>
</dbReference>
<proteinExistence type="predicted"/>
<gene>
    <name evidence="6" type="ORF">AJ80_06403</name>
</gene>
<sequence length="723" mass="79464">MSTRPTLLCSRDVRTNLLPCLIPPAHTLTRCEPAAHQTAQRNLSLSFASEPAIIPTDDLSAGRSRPHMTPLGVQGACKPQSNEGEGSRHEYLVGINIFNASHTLDTKNKQSHLQTLPKPNEPNECDEGFNAAFNYKLTDNGLCGSSHGNVMCGDSHWGSCCSPYGFCGHTSSHCGPGCQSGPCTGRPTAISFLTLPKRSELKRNHGKFKVVGQSGVPVMAAAVMSSGQVIFIDKIENYTQLVLDTGQFAYSAEYDPRYNYAIGLPYKTNAFCSGGTFLADGRLVSIGGNGPLDFDPTVFDGFKGIRYLYRPFMEHSWIGVPWDEPGHELSTRRWYASVQTMPDGTVFVVSGSLNALDPTNPINNNPTYELLDENGYPHGESYLLPLLQRNQPYYMYPFLHLLNDGNVFIFVARSAEIFDVSIGATVHILPDLPGDYRTYPNTGGSVLLPLKPEKWWDPEVLVCGGGSFQDIRSPTDPTCGRIRPLAENATWEMDIMPKGRTMLEGILLPDGTVLWINGCNRGAQGFGVAKDPILDAWIYDPDAPLGQRWSLGGQSEIPRMYHSVALLLLDGTVMIAGSNPVEQPVLKANPDNPMEAFPTEFRVEIYTPRYLLGSNISKRPHNVWLSARWLPADGRRFIVTFSILSEAKKLQVALYHGGFVTHSLHMGHRMLFLDTEGFIPGYHHQEILVTMPPDPSIAPPGPYVVYVVVDGIPSVGQPVMVES</sequence>
<name>A0A2B7XXE1_POLH7</name>
<evidence type="ECO:0000313" key="7">
    <source>
        <dbReference type="Proteomes" id="UP000224634"/>
    </source>
</evidence>
<evidence type="ECO:0000259" key="5">
    <source>
        <dbReference type="PROSITE" id="PS50941"/>
    </source>
</evidence>
<dbReference type="InterPro" id="IPR014756">
    <property type="entry name" value="Ig_E-set"/>
</dbReference>
<dbReference type="Gene3D" id="3.30.60.10">
    <property type="entry name" value="Endochitinase-like"/>
    <property type="match status" value="1"/>
</dbReference>
<evidence type="ECO:0000256" key="2">
    <source>
        <dbReference type="ARBA" id="ARBA00022729"/>
    </source>
</evidence>
<dbReference type="InterPro" id="IPR036861">
    <property type="entry name" value="Endochitinase-like_sf"/>
</dbReference>
<dbReference type="Gene3D" id="2.130.10.80">
    <property type="entry name" value="Galactose oxidase/kelch, beta-propeller"/>
    <property type="match status" value="1"/>
</dbReference>
<dbReference type="InterPro" id="IPR011043">
    <property type="entry name" value="Gal_Oxase/kelch_b-propeller"/>
</dbReference>
<dbReference type="CDD" id="cd11618">
    <property type="entry name" value="ChtBD1_1"/>
    <property type="match status" value="1"/>
</dbReference>